<evidence type="ECO:0000313" key="2">
    <source>
        <dbReference type="Proteomes" id="UP000317155"/>
    </source>
</evidence>
<keyword evidence="1" id="KW-0131">Cell cycle</keyword>
<sequence length="96" mass="10604">MKQSVEVMILGQPYVVRSAESDEEVRRIASFVNDRLNEVMASGRSADTLASAILALMNVSGRLLRQQETVASGGDEDVNRRLRILLERLDDQSAGQ</sequence>
<name>A0A550JAX0_9BACT</name>
<dbReference type="InterPro" id="IPR036192">
    <property type="entry name" value="Cell_div_ZapA-like_sf"/>
</dbReference>
<organism evidence="1 2">
    <name type="scientific">Trichloromonas acetexigens</name>
    <dbReference type="NCBI Taxonomy" id="38815"/>
    <lineage>
        <taxon>Bacteria</taxon>
        <taxon>Pseudomonadati</taxon>
        <taxon>Thermodesulfobacteriota</taxon>
        <taxon>Desulfuromonadia</taxon>
        <taxon>Desulfuromonadales</taxon>
        <taxon>Trichloromonadaceae</taxon>
        <taxon>Trichloromonas</taxon>
    </lineage>
</organism>
<dbReference type="AlphaFoldDB" id="A0A550JAX0"/>
<dbReference type="InterPro" id="IPR053712">
    <property type="entry name" value="Bac_CellDiv_Activator"/>
</dbReference>
<accession>A0A550JAX0</accession>
<dbReference type="Gene3D" id="6.10.250.790">
    <property type="match status" value="1"/>
</dbReference>
<dbReference type="GO" id="GO:0051301">
    <property type="term" value="P:cell division"/>
    <property type="evidence" value="ECO:0007669"/>
    <property type="project" value="UniProtKB-KW"/>
</dbReference>
<dbReference type="Proteomes" id="UP000317155">
    <property type="component" value="Unassembled WGS sequence"/>
</dbReference>
<proteinExistence type="predicted"/>
<comment type="caution">
    <text evidence="1">The sequence shown here is derived from an EMBL/GenBank/DDBJ whole genome shotgun (WGS) entry which is preliminary data.</text>
</comment>
<keyword evidence="1" id="KW-0132">Cell division</keyword>
<dbReference type="SUPFAM" id="SSF102829">
    <property type="entry name" value="Cell division protein ZapA-like"/>
    <property type="match status" value="1"/>
</dbReference>
<gene>
    <name evidence="1" type="ORF">FL622_12070</name>
</gene>
<dbReference type="OrthoDB" id="5397486at2"/>
<protein>
    <submittedName>
        <fullName evidence="1">Cell division protein ZapA</fullName>
    </submittedName>
</protein>
<dbReference type="Pfam" id="PF05164">
    <property type="entry name" value="ZapA"/>
    <property type="match status" value="1"/>
</dbReference>
<dbReference type="InterPro" id="IPR007838">
    <property type="entry name" value="Cell_div_ZapA-like"/>
</dbReference>
<reference evidence="1 2" key="1">
    <citation type="submission" date="2019-07" db="EMBL/GenBank/DDBJ databases">
        <title>Insights of Desulfuromonas acetexigens electromicrobiology.</title>
        <authorList>
            <person name="Katuri K."/>
            <person name="Sapireddy V."/>
            <person name="Shaw D.R."/>
            <person name="Saikaly P."/>
        </authorList>
    </citation>
    <scope>NUCLEOTIDE SEQUENCE [LARGE SCALE GENOMIC DNA]</scope>
    <source>
        <strain evidence="1 2">2873</strain>
    </source>
</reference>
<dbReference type="RefSeq" id="WP_092058623.1">
    <property type="nucleotide sequence ID" value="NZ_FOJJ01000040.1"/>
</dbReference>
<dbReference type="EMBL" id="VJVV01000008">
    <property type="protein sequence ID" value="TRO80347.1"/>
    <property type="molecule type" value="Genomic_DNA"/>
</dbReference>
<keyword evidence="2" id="KW-1185">Reference proteome</keyword>
<evidence type="ECO:0000313" key="1">
    <source>
        <dbReference type="EMBL" id="TRO80347.1"/>
    </source>
</evidence>